<protein>
    <submittedName>
        <fullName evidence="1">Uncharacterized protein</fullName>
    </submittedName>
</protein>
<feature type="non-terminal residue" evidence="1">
    <location>
        <position position="65"/>
    </location>
</feature>
<name>A0A812S3X5_SYMPI</name>
<dbReference type="Proteomes" id="UP000649617">
    <property type="component" value="Unassembled WGS sequence"/>
</dbReference>
<evidence type="ECO:0000313" key="1">
    <source>
        <dbReference type="EMBL" id="CAE7461972.1"/>
    </source>
</evidence>
<gene>
    <name evidence="1" type="ORF">SPIL2461_LOCUS11552</name>
</gene>
<evidence type="ECO:0000313" key="2">
    <source>
        <dbReference type="Proteomes" id="UP000649617"/>
    </source>
</evidence>
<organism evidence="1 2">
    <name type="scientific">Symbiodinium pilosum</name>
    <name type="common">Dinoflagellate</name>
    <dbReference type="NCBI Taxonomy" id="2952"/>
    <lineage>
        <taxon>Eukaryota</taxon>
        <taxon>Sar</taxon>
        <taxon>Alveolata</taxon>
        <taxon>Dinophyceae</taxon>
        <taxon>Suessiales</taxon>
        <taxon>Symbiodiniaceae</taxon>
        <taxon>Symbiodinium</taxon>
    </lineage>
</organism>
<comment type="caution">
    <text evidence="1">The sequence shown here is derived from an EMBL/GenBank/DDBJ whole genome shotgun (WGS) entry which is preliminary data.</text>
</comment>
<dbReference type="EMBL" id="CAJNIZ010022461">
    <property type="protein sequence ID" value="CAE7461972.1"/>
    <property type="molecule type" value="Genomic_DNA"/>
</dbReference>
<dbReference type="AlphaFoldDB" id="A0A812S3X5"/>
<feature type="non-terminal residue" evidence="1">
    <location>
        <position position="1"/>
    </location>
</feature>
<proteinExistence type="predicted"/>
<keyword evidence="2" id="KW-1185">Reference proteome</keyword>
<reference evidence="1" key="1">
    <citation type="submission" date="2021-02" db="EMBL/GenBank/DDBJ databases">
        <authorList>
            <person name="Dougan E. K."/>
            <person name="Rhodes N."/>
            <person name="Thang M."/>
            <person name="Chan C."/>
        </authorList>
    </citation>
    <scope>NUCLEOTIDE SEQUENCE</scope>
</reference>
<sequence>PELESKLADQKLRCSFLEDDIQQRNRKLSLVEEAASLWKDRHDSLLVKHTKLQAEYDKRYKELEA</sequence>
<accession>A0A812S3X5</accession>